<dbReference type="GO" id="GO:0032259">
    <property type="term" value="P:methylation"/>
    <property type="evidence" value="ECO:0007669"/>
    <property type="project" value="UniProtKB-KW"/>
</dbReference>
<dbReference type="GO" id="GO:0008168">
    <property type="term" value="F:methyltransferase activity"/>
    <property type="evidence" value="ECO:0007669"/>
    <property type="project" value="UniProtKB-KW"/>
</dbReference>
<feature type="domain" description="Methyltransferase type 12" evidence="2">
    <location>
        <begin position="64"/>
        <end position="174"/>
    </location>
</feature>
<dbReference type="Proteomes" id="UP001174691">
    <property type="component" value="Unassembled WGS sequence"/>
</dbReference>
<reference evidence="3" key="1">
    <citation type="submission" date="2022-07" db="EMBL/GenBank/DDBJ databases">
        <title>Fungi with potential for degradation of polypropylene.</title>
        <authorList>
            <person name="Gostincar C."/>
        </authorList>
    </citation>
    <scope>NUCLEOTIDE SEQUENCE</scope>
    <source>
        <strain evidence="3">EXF-13287</strain>
    </source>
</reference>
<dbReference type="SUPFAM" id="SSF53335">
    <property type="entry name" value="S-adenosyl-L-methionine-dependent methyltransferases"/>
    <property type="match status" value="1"/>
</dbReference>
<evidence type="ECO:0000259" key="2">
    <source>
        <dbReference type="Pfam" id="PF08242"/>
    </source>
</evidence>
<comment type="caution">
    <text evidence="3">The sequence shown here is derived from an EMBL/GenBank/DDBJ whole genome shotgun (WGS) entry which is preliminary data.</text>
</comment>
<keyword evidence="3" id="KW-0489">Methyltransferase</keyword>
<organism evidence="3 4">
    <name type="scientific">Coniochaeta hoffmannii</name>
    <dbReference type="NCBI Taxonomy" id="91930"/>
    <lineage>
        <taxon>Eukaryota</taxon>
        <taxon>Fungi</taxon>
        <taxon>Dikarya</taxon>
        <taxon>Ascomycota</taxon>
        <taxon>Pezizomycotina</taxon>
        <taxon>Sordariomycetes</taxon>
        <taxon>Sordariomycetidae</taxon>
        <taxon>Coniochaetales</taxon>
        <taxon>Coniochaetaceae</taxon>
        <taxon>Coniochaeta</taxon>
    </lineage>
</organism>
<comment type="similarity">
    <text evidence="1">Belongs to the methyltransferase superfamily.</text>
</comment>
<keyword evidence="3" id="KW-0808">Transferase</keyword>
<gene>
    <name evidence="3" type="ORF">NKR19_g2914</name>
</gene>
<evidence type="ECO:0000313" key="3">
    <source>
        <dbReference type="EMBL" id="KAJ9160755.1"/>
    </source>
</evidence>
<dbReference type="InterPro" id="IPR029063">
    <property type="entry name" value="SAM-dependent_MTases_sf"/>
</dbReference>
<evidence type="ECO:0000256" key="1">
    <source>
        <dbReference type="ARBA" id="ARBA00008361"/>
    </source>
</evidence>
<evidence type="ECO:0000313" key="4">
    <source>
        <dbReference type="Proteomes" id="UP001174691"/>
    </source>
</evidence>
<dbReference type="CDD" id="cd02440">
    <property type="entry name" value="AdoMet_MTases"/>
    <property type="match status" value="1"/>
</dbReference>
<accession>A0AA38RWZ2</accession>
<dbReference type="AlphaFoldDB" id="A0AA38RWZ2"/>
<dbReference type="EMBL" id="JANBVN010000031">
    <property type="protein sequence ID" value="KAJ9160755.1"/>
    <property type="molecule type" value="Genomic_DNA"/>
</dbReference>
<keyword evidence="4" id="KW-1185">Reference proteome</keyword>
<proteinExistence type="inferred from homology"/>
<sequence>MTVTDTAAGAAVYSPFFLRWIYDAWVLNISNSYAWCCLAAKQRAFYSRNLASARPKGGPFRLCDIGVATGYYLEHAPIPEDSEVTVVDLNTNSLDAAADRCVASHPGVTTRKVHGDFLEPDAGAALAITLPRLGGEKFDAISCMFLLHCVPGPPARKAEGLQRLAPLLKEDGVLFGTTILGKGVEHNFFGNFLMTAYNKNGSFQNWDDDAESIVQPLRETFADVKFEVVGTVLLFEARKPKTA</sequence>
<dbReference type="InterPro" id="IPR013217">
    <property type="entry name" value="Methyltransf_12"/>
</dbReference>
<dbReference type="Pfam" id="PF08242">
    <property type="entry name" value="Methyltransf_12"/>
    <property type="match status" value="1"/>
</dbReference>
<dbReference type="PIRSF" id="PIRSF011491">
    <property type="entry name" value="Mtase_YbcY_prd"/>
    <property type="match status" value="1"/>
</dbReference>
<name>A0AA38RWZ2_9PEZI</name>
<protein>
    <submittedName>
        <fullName evidence="3">Methyltransferase</fullName>
    </submittedName>
</protein>
<dbReference type="InterPro" id="IPR016584">
    <property type="entry name" value="MeTrfase_VrtF"/>
</dbReference>
<dbReference type="Gene3D" id="3.40.50.150">
    <property type="entry name" value="Vaccinia Virus protein VP39"/>
    <property type="match status" value="1"/>
</dbReference>